<dbReference type="Proteomes" id="UP001203069">
    <property type="component" value="Unassembled WGS sequence"/>
</dbReference>
<gene>
    <name evidence="1" type="ORF">MFP26_17985</name>
</gene>
<dbReference type="EMBL" id="JAKPBZ010000114">
    <property type="protein sequence ID" value="MCL2894570.1"/>
    <property type="molecule type" value="Genomic_DNA"/>
</dbReference>
<comment type="caution">
    <text evidence="1">The sequence shown here is derived from an EMBL/GenBank/DDBJ whole genome shotgun (WGS) entry which is preliminary data.</text>
</comment>
<evidence type="ECO:0008006" key="3">
    <source>
        <dbReference type="Google" id="ProtNLM"/>
    </source>
</evidence>
<dbReference type="RefSeq" id="WP_249245701.1">
    <property type="nucleotide sequence ID" value="NZ_JAKPBZ010000114.1"/>
</dbReference>
<reference evidence="1 2" key="1">
    <citation type="submission" date="2022-02" db="EMBL/GenBank/DDBJ databases">
        <title>Description of Brenneria tiliae sp. nov. isolated from symptomatic Tilia x moltkei and Tilia x europaea trees in the UK.</title>
        <authorList>
            <person name="Kile H."/>
        </authorList>
    </citation>
    <scope>NUCLEOTIDE SEQUENCE [LARGE SCALE GENOMIC DNA]</scope>
    <source>
        <strain evidence="1 2">MC1SB4.1</strain>
    </source>
</reference>
<keyword evidence="2" id="KW-1185">Reference proteome</keyword>
<name>A0ABT0MXK3_9GAMM</name>
<evidence type="ECO:0000313" key="2">
    <source>
        <dbReference type="Proteomes" id="UP001203069"/>
    </source>
</evidence>
<accession>A0ABT0MXK3</accession>
<protein>
    <recommendedName>
        <fullName evidence="3">DUF4056 domain-containing protein</fullName>
    </recommendedName>
</protein>
<proteinExistence type="predicted"/>
<evidence type="ECO:0000313" key="1">
    <source>
        <dbReference type="EMBL" id="MCL2894570.1"/>
    </source>
</evidence>
<sequence length="232" mass="26664">MSKRSDIIDPAEAPRAGYGLVYSEVLGWIDLGHATGGDIRSLLAQMQTGENGQEPYYAVTYFQSMYRNRYLGAGVHMRWRIKKGTPIQTRHSIALAMMMRTAVRFESLQASVPFSWTTDSGFSAEDLVSDLLGFYRTVRPMNYFPHLKLVTREEALNRWDHYGPVGSYKNRIFRPLLFPAPSEKVSRPIYGQLPDFMRDIQPFNNFSDDTVRIITNNGTHMNIAERPLKEFR</sequence>
<organism evidence="1 2">
    <name type="scientific">Brenneria tiliae</name>
    <dbReference type="NCBI Taxonomy" id="2914984"/>
    <lineage>
        <taxon>Bacteria</taxon>
        <taxon>Pseudomonadati</taxon>
        <taxon>Pseudomonadota</taxon>
        <taxon>Gammaproteobacteria</taxon>
        <taxon>Enterobacterales</taxon>
        <taxon>Pectobacteriaceae</taxon>
        <taxon>Brenneria</taxon>
    </lineage>
</organism>